<dbReference type="SUPFAM" id="SSF53218">
    <property type="entry name" value="Molybdenum cofactor biosynthesis proteins"/>
    <property type="match status" value="1"/>
</dbReference>
<dbReference type="EMBL" id="LPVJ01000030">
    <property type="protein sequence ID" value="KUO96002.1"/>
    <property type="molecule type" value="Genomic_DNA"/>
</dbReference>
<comment type="similarity">
    <text evidence="1">Belongs to the MoeA family.</text>
</comment>
<comment type="caution">
    <text evidence="3">The sequence shown here is derived from an EMBL/GenBank/DDBJ whole genome shotgun (WGS) entry which is preliminary data.</text>
</comment>
<dbReference type="Proteomes" id="UP000053557">
    <property type="component" value="Unassembled WGS sequence"/>
</dbReference>
<dbReference type="EC" id="2.10.1.1" evidence="1"/>
<dbReference type="AlphaFoldDB" id="A0A101XR38"/>
<proteinExistence type="inferred from homology"/>
<feature type="domain" description="MoaB/Mog" evidence="2">
    <location>
        <begin position="181"/>
        <end position="313"/>
    </location>
</feature>
<dbReference type="InterPro" id="IPR038987">
    <property type="entry name" value="MoeA-like"/>
</dbReference>
<name>A0A101XR38_9BACL</name>
<keyword evidence="1" id="KW-0500">Molybdenum</keyword>
<dbReference type="GO" id="GO:0006777">
    <property type="term" value="P:Mo-molybdopterin cofactor biosynthetic process"/>
    <property type="evidence" value="ECO:0007669"/>
    <property type="project" value="UniProtKB-UniRule"/>
</dbReference>
<comment type="pathway">
    <text evidence="1">Cofactor biosynthesis; molybdopterin biosynthesis.</text>
</comment>
<keyword evidence="1" id="KW-0479">Metal-binding</keyword>
<organism evidence="3 4">
    <name type="scientific">Ferroacidibacillus organovorans</name>
    <dbReference type="NCBI Taxonomy" id="1765683"/>
    <lineage>
        <taxon>Bacteria</taxon>
        <taxon>Bacillati</taxon>
        <taxon>Bacillota</taxon>
        <taxon>Bacilli</taxon>
        <taxon>Bacillales</taxon>
        <taxon>Alicyclobacillaceae</taxon>
        <taxon>Ferroacidibacillus</taxon>
    </lineage>
</organism>
<dbReference type="InterPro" id="IPR001453">
    <property type="entry name" value="MoaB/Mog_dom"/>
</dbReference>
<accession>A0A101XR38</accession>
<protein>
    <recommendedName>
        <fullName evidence="1">Molybdopterin molybdenumtransferase</fullName>
        <ecNumber evidence="1">2.10.1.1</ecNumber>
    </recommendedName>
</protein>
<evidence type="ECO:0000313" key="4">
    <source>
        <dbReference type="Proteomes" id="UP000053557"/>
    </source>
</evidence>
<dbReference type="InterPro" id="IPR036425">
    <property type="entry name" value="MoaB/Mog-like_dom_sf"/>
</dbReference>
<dbReference type="UniPathway" id="UPA00344"/>
<dbReference type="CDD" id="cd03522">
    <property type="entry name" value="MoeA_like"/>
    <property type="match status" value="1"/>
</dbReference>
<dbReference type="GO" id="GO:0046872">
    <property type="term" value="F:metal ion binding"/>
    <property type="evidence" value="ECO:0007669"/>
    <property type="project" value="UniProtKB-UniRule"/>
</dbReference>
<comment type="cofactor">
    <cofactor evidence="1">
        <name>Mg(2+)</name>
        <dbReference type="ChEBI" id="CHEBI:18420"/>
    </cofactor>
</comment>
<dbReference type="PANTHER" id="PTHR10192:SF28">
    <property type="entry name" value="MOLYBDOPTERIN MOLYBDENUMTRANSFERASE"/>
    <property type="match status" value="1"/>
</dbReference>
<reference evidence="3 4" key="1">
    <citation type="submission" date="2015-12" db="EMBL/GenBank/DDBJ databases">
        <title>Draft genome sequence of Acidibacillus ferrooxidans ITV001, isolated from a chalcopyrite acid mine drainage site in Brazil.</title>
        <authorList>
            <person name="Dall'Agnol H."/>
            <person name="Nancucheo I."/>
            <person name="Johnson B."/>
            <person name="Oliveira R."/>
            <person name="Leite L."/>
            <person name="Pylro V."/>
            <person name="Nunes G.L."/>
            <person name="Tzotzos G."/>
            <person name="Fernandes G.R."/>
            <person name="Dutra J."/>
            <person name="Orellana S.C."/>
            <person name="Oliveira G."/>
        </authorList>
    </citation>
    <scope>NUCLEOTIDE SEQUENCE [LARGE SCALE GENOMIC DNA]</scope>
    <source>
        <strain evidence="4">ITV01</strain>
    </source>
</reference>
<dbReference type="GO" id="GO:0005829">
    <property type="term" value="C:cytosol"/>
    <property type="evidence" value="ECO:0007669"/>
    <property type="project" value="TreeGrafter"/>
</dbReference>
<dbReference type="Pfam" id="PF00994">
    <property type="entry name" value="MoCF_biosynth"/>
    <property type="match status" value="1"/>
</dbReference>
<comment type="function">
    <text evidence="1">Catalyzes the insertion of molybdate into adenylated molybdopterin with the concomitant release of AMP.</text>
</comment>
<keyword evidence="1" id="KW-0460">Magnesium</keyword>
<keyword evidence="1" id="KW-0808">Transferase</keyword>
<dbReference type="PANTHER" id="PTHR10192">
    <property type="entry name" value="MOLYBDOPTERIN BIOSYNTHESIS PROTEIN"/>
    <property type="match status" value="1"/>
</dbReference>
<dbReference type="Gene3D" id="3.40.980.10">
    <property type="entry name" value="MoaB/Mog-like domain"/>
    <property type="match status" value="1"/>
</dbReference>
<keyword evidence="4" id="KW-1185">Reference proteome</keyword>
<evidence type="ECO:0000259" key="2">
    <source>
        <dbReference type="SMART" id="SM00852"/>
    </source>
</evidence>
<sequence>MGARRGSMKREIRVEDAVGMVLAHDLTRIVPGEFKGRLFAKGHRISEEDLPKLLAIGKEHIYVLEPEAHELHEDDAAERMARALCHESLRFTEPNEGKVNAKAAHDGLLVIDVERLDAINGIGDVVVVTKPTHQPVREGQTVAGLRAIPLLVDAKKIAAYEAIAAEEPLLRVLPFLRLSVGVVTTGSEVFKGRITDKFGPRIQEKLKPYGLLFAGQRIVDDQLDDIVAAIRAFQAEKADVILVTGGMSVDPDDRSPLALRTVAAEVVTYGMPVLPGSMTMLAYAGETVLMGLPGCVIYDEVTAFDWLLPRVAAGLRPTRAEIARFGCGGLL</sequence>
<comment type="catalytic activity">
    <reaction evidence="1">
        <text>adenylyl-molybdopterin + molybdate = Mo-molybdopterin + AMP + H(+)</text>
        <dbReference type="Rhea" id="RHEA:35047"/>
        <dbReference type="ChEBI" id="CHEBI:15378"/>
        <dbReference type="ChEBI" id="CHEBI:36264"/>
        <dbReference type="ChEBI" id="CHEBI:62727"/>
        <dbReference type="ChEBI" id="CHEBI:71302"/>
        <dbReference type="ChEBI" id="CHEBI:456215"/>
    </reaction>
</comment>
<keyword evidence="1" id="KW-0501">Molybdenum cofactor biosynthesis</keyword>
<evidence type="ECO:0000256" key="1">
    <source>
        <dbReference type="RuleBase" id="RU365090"/>
    </source>
</evidence>
<dbReference type="GO" id="GO:0061599">
    <property type="term" value="F:molybdopterin molybdotransferase activity"/>
    <property type="evidence" value="ECO:0007669"/>
    <property type="project" value="UniProtKB-UniRule"/>
</dbReference>
<dbReference type="SMART" id="SM00852">
    <property type="entry name" value="MoCF_biosynth"/>
    <property type="match status" value="1"/>
</dbReference>
<gene>
    <name evidence="3" type="ORF">ATW55_02690</name>
</gene>
<evidence type="ECO:0000313" key="3">
    <source>
        <dbReference type="EMBL" id="KUO96002.1"/>
    </source>
</evidence>